<dbReference type="EMBL" id="JAHRHJ020000002">
    <property type="protein sequence ID" value="KAH9324250.1"/>
    <property type="molecule type" value="Genomic_DNA"/>
</dbReference>
<evidence type="ECO:0000313" key="1">
    <source>
        <dbReference type="EMBL" id="KAH9324250.1"/>
    </source>
</evidence>
<comment type="caution">
    <text evidence="1">The sequence shown here is derived from an EMBL/GenBank/DDBJ whole genome shotgun (WGS) entry which is preliminary data.</text>
</comment>
<name>A0AA38GLR9_TAXCH</name>
<organism evidence="1 2">
    <name type="scientific">Taxus chinensis</name>
    <name type="common">Chinese yew</name>
    <name type="synonym">Taxus wallichiana var. chinensis</name>
    <dbReference type="NCBI Taxonomy" id="29808"/>
    <lineage>
        <taxon>Eukaryota</taxon>
        <taxon>Viridiplantae</taxon>
        <taxon>Streptophyta</taxon>
        <taxon>Embryophyta</taxon>
        <taxon>Tracheophyta</taxon>
        <taxon>Spermatophyta</taxon>
        <taxon>Pinopsida</taxon>
        <taxon>Pinidae</taxon>
        <taxon>Conifers II</taxon>
        <taxon>Cupressales</taxon>
        <taxon>Taxaceae</taxon>
        <taxon>Taxus</taxon>
    </lineage>
</organism>
<evidence type="ECO:0000313" key="2">
    <source>
        <dbReference type="Proteomes" id="UP000824469"/>
    </source>
</evidence>
<reference evidence="1 2" key="1">
    <citation type="journal article" date="2021" name="Nat. Plants">
        <title>The Taxus genome provides insights into paclitaxel biosynthesis.</title>
        <authorList>
            <person name="Xiong X."/>
            <person name="Gou J."/>
            <person name="Liao Q."/>
            <person name="Li Y."/>
            <person name="Zhou Q."/>
            <person name="Bi G."/>
            <person name="Li C."/>
            <person name="Du R."/>
            <person name="Wang X."/>
            <person name="Sun T."/>
            <person name="Guo L."/>
            <person name="Liang H."/>
            <person name="Lu P."/>
            <person name="Wu Y."/>
            <person name="Zhang Z."/>
            <person name="Ro D.K."/>
            <person name="Shang Y."/>
            <person name="Huang S."/>
            <person name="Yan J."/>
        </authorList>
    </citation>
    <scope>NUCLEOTIDE SEQUENCE [LARGE SCALE GENOMIC DNA]</scope>
    <source>
        <strain evidence="1">Ta-2019</strain>
    </source>
</reference>
<dbReference type="Proteomes" id="UP000824469">
    <property type="component" value="Unassembled WGS sequence"/>
</dbReference>
<keyword evidence="2" id="KW-1185">Reference proteome</keyword>
<proteinExistence type="predicted"/>
<feature type="non-terminal residue" evidence="1">
    <location>
        <position position="56"/>
    </location>
</feature>
<protein>
    <submittedName>
        <fullName evidence="1">Uncharacterized protein</fullName>
    </submittedName>
</protein>
<accession>A0AA38GLR9</accession>
<dbReference type="AlphaFoldDB" id="A0AA38GLR9"/>
<sequence length="56" mass="6677">MCQLMDENEYLEVPEEKVDHVDGEQHKLRKADSLPMVLFFATNDECYSDIEFFLTY</sequence>
<gene>
    <name evidence="1" type="ORF">KI387_004428</name>
</gene>